<reference evidence="1 2" key="1">
    <citation type="journal article" date="2024" name="G3 (Bethesda)">
        <title>Genome assembly of Hibiscus sabdariffa L. provides insights into metabolisms of medicinal natural products.</title>
        <authorList>
            <person name="Kim T."/>
        </authorList>
    </citation>
    <scope>NUCLEOTIDE SEQUENCE [LARGE SCALE GENOMIC DNA]</scope>
    <source>
        <strain evidence="1">TK-2024</strain>
        <tissue evidence="1">Old leaves</tissue>
    </source>
</reference>
<protein>
    <submittedName>
        <fullName evidence="1">Uncharacterized protein</fullName>
    </submittedName>
</protein>
<name>A0ABR2FQB3_9ROSI</name>
<organism evidence="1 2">
    <name type="scientific">Hibiscus sabdariffa</name>
    <name type="common">roselle</name>
    <dbReference type="NCBI Taxonomy" id="183260"/>
    <lineage>
        <taxon>Eukaryota</taxon>
        <taxon>Viridiplantae</taxon>
        <taxon>Streptophyta</taxon>
        <taxon>Embryophyta</taxon>
        <taxon>Tracheophyta</taxon>
        <taxon>Spermatophyta</taxon>
        <taxon>Magnoliopsida</taxon>
        <taxon>eudicotyledons</taxon>
        <taxon>Gunneridae</taxon>
        <taxon>Pentapetalae</taxon>
        <taxon>rosids</taxon>
        <taxon>malvids</taxon>
        <taxon>Malvales</taxon>
        <taxon>Malvaceae</taxon>
        <taxon>Malvoideae</taxon>
        <taxon>Hibiscus</taxon>
    </lineage>
</organism>
<comment type="caution">
    <text evidence="1">The sequence shown here is derived from an EMBL/GenBank/DDBJ whole genome shotgun (WGS) entry which is preliminary data.</text>
</comment>
<sequence>MRGVRGNNFSTRRRVSLEETLGWRAQPSRACVGPTGGRPRKAHVSRRRWLHTRPGRCMGHHPQLPEQYPPSCTRFRKAILDIWNVVDIFSIRLFYYRTVIRSSESTTCFAISPFSNEKACLEMKPFSNSKVFKDGWLPTSGQIQGASEVTYWEWTWAAATSVNSNSIALSLACAGCTLPGNPVSRHQPLVYVRPDPLHPLRTFPGNLRSTTLFLLVTSNRNK</sequence>
<evidence type="ECO:0000313" key="1">
    <source>
        <dbReference type="EMBL" id="KAK8584307.1"/>
    </source>
</evidence>
<dbReference type="Proteomes" id="UP001472677">
    <property type="component" value="Unassembled WGS sequence"/>
</dbReference>
<dbReference type="EMBL" id="JBBPBM010000005">
    <property type="protein sequence ID" value="KAK8584307.1"/>
    <property type="molecule type" value="Genomic_DNA"/>
</dbReference>
<accession>A0ABR2FQB3</accession>
<keyword evidence="2" id="KW-1185">Reference proteome</keyword>
<proteinExistence type="predicted"/>
<evidence type="ECO:0000313" key="2">
    <source>
        <dbReference type="Proteomes" id="UP001472677"/>
    </source>
</evidence>
<gene>
    <name evidence="1" type="ORF">V6N12_068552</name>
</gene>